<reference evidence="3" key="1">
    <citation type="submission" date="2009-05" db="EMBL/GenBank/DDBJ databases">
        <title>The genome sequence of Ajellomyces capsulatus strain H143.</title>
        <authorList>
            <person name="Champion M."/>
            <person name="Cuomo C.A."/>
            <person name="Ma L.-J."/>
            <person name="Henn M.R."/>
            <person name="Sil A."/>
            <person name="Goldman B."/>
            <person name="Young S.K."/>
            <person name="Kodira C.D."/>
            <person name="Zeng Q."/>
            <person name="Koehrsen M."/>
            <person name="Alvarado L."/>
            <person name="Berlin A.M."/>
            <person name="Borenstein D."/>
            <person name="Chen Z."/>
            <person name="Engels R."/>
            <person name="Freedman E."/>
            <person name="Gellesch M."/>
            <person name="Goldberg J."/>
            <person name="Griggs A."/>
            <person name="Gujja S."/>
            <person name="Heiman D.I."/>
            <person name="Hepburn T.A."/>
            <person name="Howarth C."/>
            <person name="Jen D."/>
            <person name="Larson L."/>
            <person name="Lewis B."/>
            <person name="Mehta T."/>
            <person name="Park D."/>
            <person name="Pearson M."/>
            <person name="Roberts A."/>
            <person name="Saif S."/>
            <person name="Shea T.D."/>
            <person name="Shenoy N."/>
            <person name="Sisk P."/>
            <person name="Stolte C."/>
            <person name="Sykes S."/>
            <person name="Walk T."/>
            <person name="White J."/>
            <person name="Yandava C."/>
            <person name="Klein B."/>
            <person name="McEwen J.G."/>
            <person name="Puccia R."/>
            <person name="Goldman G.H."/>
            <person name="Felipe M.S."/>
            <person name="Nino-Vega G."/>
            <person name="San-Blas G."/>
            <person name="Taylor J.W."/>
            <person name="Mendoza L."/>
            <person name="Galagan J.E."/>
            <person name="Nusbaum C."/>
            <person name="Birren B.W."/>
        </authorList>
    </citation>
    <scope>NUCLEOTIDE SEQUENCE [LARGE SCALE GENOMIC DNA]</scope>
    <source>
        <strain evidence="3">H143</strain>
    </source>
</reference>
<dbReference type="EMBL" id="GG692431">
    <property type="protein sequence ID" value="EER38344.1"/>
    <property type="molecule type" value="Genomic_DNA"/>
</dbReference>
<organism evidence="2 3">
    <name type="scientific">Ajellomyces capsulatus (strain H143)</name>
    <name type="common">Darling's disease fungus</name>
    <name type="synonym">Histoplasma capsulatum</name>
    <dbReference type="NCBI Taxonomy" id="544712"/>
    <lineage>
        <taxon>Eukaryota</taxon>
        <taxon>Fungi</taxon>
        <taxon>Dikarya</taxon>
        <taxon>Ascomycota</taxon>
        <taxon>Pezizomycotina</taxon>
        <taxon>Eurotiomycetes</taxon>
        <taxon>Eurotiomycetidae</taxon>
        <taxon>Onygenales</taxon>
        <taxon>Ajellomycetaceae</taxon>
        <taxon>Histoplasma</taxon>
    </lineage>
</organism>
<evidence type="ECO:0000313" key="3">
    <source>
        <dbReference type="Proteomes" id="UP000002624"/>
    </source>
</evidence>
<dbReference type="HOGENOM" id="CLU_2235771_0_0_1"/>
<evidence type="ECO:0000256" key="1">
    <source>
        <dbReference type="SAM" id="MobiDB-lite"/>
    </source>
</evidence>
<name>C6HM97_AJECH</name>
<gene>
    <name evidence="2" type="ORF">HCDG_07213</name>
</gene>
<feature type="region of interest" description="Disordered" evidence="1">
    <location>
        <begin position="54"/>
        <end position="105"/>
    </location>
</feature>
<evidence type="ECO:0000313" key="2">
    <source>
        <dbReference type="EMBL" id="EER38344.1"/>
    </source>
</evidence>
<protein>
    <submittedName>
        <fullName evidence="2">Uncharacterized protein</fullName>
    </submittedName>
</protein>
<feature type="compositionally biased region" description="Basic and acidic residues" evidence="1">
    <location>
        <begin position="57"/>
        <end position="92"/>
    </location>
</feature>
<dbReference type="AlphaFoldDB" id="C6HM97"/>
<accession>C6HM97</accession>
<proteinExistence type="predicted"/>
<sequence length="105" mass="12271">MIDTKIQALLLRSNNSRSATKSHSSLRKVRAEEALLLIQFKKIKKGTLLESRCLPNRRNEHGEKQEERKKQRKEERKAEDRPAQRAEFKIASELHGPSGAKRLWR</sequence>
<dbReference type="Proteomes" id="UP000002624">
    <property type="component" value="Unassembled WGS sequence"/>
</dbReference>
<dbReference type="VEuPathDB" id="FungiDB:HCDG_07213"/>